<accession>A0A9J5W8G0</accession>
<keyword evidence="2" id="KW-1185">Reference proteome</keyword>
<protein>
    <submittedName>
        <fullName evidence="1">Uncharacterized protein</fullName>
    </submittedName>
</protein>
<comment type="caution">
    <text evidence="1">The sequence shown here is derived from an EMBL/GenBank/DDBJ whole genome shotgun (WGS) entry which is preliminary data.</text>
</comment>
<dbReference type="Proteomes" id="UP000824120">
    <property type="component" value="Chromosome 12"/>
</dbReference>
<dbReference type="AlphaFoldDB" id="A0A9J5W8G0"/>
<evidence type="ECO:0000313" key="2">
    <source>
        <dbReference type="Proteomes" id="UP000824120"/>
    </source>
</evidence>
<organism evidence="1 2">
    <name type="scientific">Solanum commersonii</name>
    <name type="common">Commerson's wild potato</name>
    <name type="synonym">Commerson's nightshade</name>
    <dbReference type="NCBI Taxonomy" id="4109"/>
    <lineage>
        <taxon>Eukaryota</taxon>
        <taxon>Viridiplantae</taxon>
        <taxon>Streptophyta</taxon>
        <taxon>Embryophyta</taxon>
        <taxon>Tracheophyta</taxon>
        <taxon>Spermatophyta</taxon>
        <taxon>Magnoliopsida</taxon>
        <taxon>eudicotyledons</taxon>
        <taxon>Gunneridae</taxon>
        <taxon>Pentapetalae</taxon>
        <taxon>asterids</taxon>
        <taxon>lamiids</taxon>
        <taxon>Solanales</taxon>
        <taxon>Solanaceae</taxon>
        <taxon>Solanoideae</taxon>
        <taxon>Solaneae</taxon>
        <taxon>Solanum</taxon>
    </lineage>
</organism>
<evidence type="ECO:0000313" key="1">
    <source>
        <dbReference type="EMBL" id="KAG5571615.1"/>
    </source>
</evidence>
<sequence>GGKDGKPPNMDTIFFETHKKDTKLVEPVTNAKYGCLLINFFDSILIHLLQILRSLTSDLDFNLKIMWLDLW</sequence>
<reference evidence="1 2" key="1">
    <citation type="submission" date="2020-09" db="EMBL/GenBank/DDBJ databases">
        <title>De no assembly of potato wild relative species, Solanum commersonii.</title>
        <authorList>
            <person name="Cho K."/>
        </authorList>
    </citation>
    <scope>NUCLEOTIDE SEQUENCE [LARGE SCALE GENOMIC DNA]</scope>
    <source>
        <strain evidence="1">LZ3.2</strain>
        <tissue evidence="1">Leaf</tissue>
    </source>
</reference>
<proteinExistence type="predicted"/>
<feature type="non-terminal residue" evidence="1">
    <location>
        <position position="1"/>
    </location>
</feature>
<dbReference type="EMBL" id="JACXVP010000012">
    <property type="protein sequence ID" value="KAG5571615.1"/>
    <property type="molecule type" value="Genomic_DNA"/>
</dbReference>
<dbReference type="OrthoDB" id="1729877at2759"/>
<gene>
    <name evidence="1" type="ORF">H5410_061381</name>
</gene>
<name>A0A9J5W8G0_SOLCO</name>